<dbReference type="InterPro" id="IPR017441">
    <property type="entry name" value="Protein_kinase_ATP_BS"/>
</dbReference>
<dbReference type="EMBL" id="CM007890">
    <property type="protein sequence ID" value="OTG38236.1"/>
    <property type="molecule type" value="Genomic_DNA"/>
</dbReference>
<keyword evidence="6" id="KW-0418">Kinase</keyword>
<dbReference type="SUPFAM" id="SSF56112">
    <property type="entry name" value="Protein kinase-like (PK-like)"/>
    <property type="match status" value="1"/>
</dbReference>
<evidence type="ECO:0000313" key="7">
    <source>
        <dbReference type="Proteomes" id="UP000215914"/>
    </source>
</evidence>
<dbReference type="Proteomes" id="UP000215914">
    <property type="component" value="Chromosome 1"/>
</dbReference>
<dbReference type="InterPro" id="IPR011009">
    <property type="entry name" value="Kinase-like_dom_sf"/>
</dbReference>
<dbReference type="AlphaFoldDB" id="A0A251VT16"/>
<reference evidence="6" key="2">
    <citation type="submission" date="2017-02" db="EMBL/GenBank/DDBJ databases">
        <title>Sunflower complete genome.</title>
        <authorList>
            <person name="Langlade N."/>
            <person name="Munos S."/>
        </authorList>
    </citation>
    <scope>NUCLEOTIDE SEQUENCE [LARGE SCALE GENOMIC DNA]</scope>
    <source>
        <tissue evidence="6">Leaves</tissue>
    </source>
</reference>
<keyword evidence="2" id="KW-0472">Membrane</keyword>
<evidence type="ECO:0000313" key="5">
    <source>
        <dbReference type="EMBL" id="KAF5823631.1"/>
    </source>
</evidence>
<keyword evidence="7" id="KW-1185">Reference proteome</keyword>
<evidence type="ECO:0000256" key="2">
    <source>
        <dbReference type="ARBA" id="ARBA00022475"/>
    </source>
</evidence>
<feature type="domain" description="Protein kinase" evidence="4">
    <location>
        <begin position="76"/>
        <end position="349"/>
    </location>
</feature>
<gene>
    <name evidence="6" type="ORF">HannXRQ_Chr01g0027541</name>
    <name evidence="5" type="ORF">HanXRQr2_Chr01g0040411</name>
</gene>
<dbReference type="EMBL" id="MNCJ02000316">
    <property type="protein sequence ID" value="KAF5823631.1"/>
    <property type="molecule type" value="Genomic_DNA"/>
</dbReference>
<sequence>MVFYCRCFSFLLEGKEETEHETKTQTKSTATDTFYTAGSDFNRSASSIHARTSLADKPSNLRVFTLAELNEATENFCIDMKIGEGDFGTVYKGVIKSLDHEIHVAVKLANKSLQGHRWRVKEINVLGTVEHPNLVKLIGYCAEDNEREGGTQLFFVYEYMANGSVRDHLSTESETPLSWNTRLRVAQDAARVLTYLHEEMEFQMIFKNFKSSNVLLDDKWNTKLSDFGVPQILGPDGRRVTHISTKIAGFVQYAPPEYMSIGHFTSKGDVWCYGIFLYELITGRHPLELITGRNGSDWETTNNTLNERMLLEWVKPYLDQKDSTKSSIQDSTAVADPGVFWGFPGTPLV</sequence>
<feature type="binding site" evidence="3">
    <location>
        <position position="107"/>
    </location>
    <ligand>
        <name>ATP</name>
        <dbReference type="ChEBI" id="CHEBI:30616"/>
    </ligand>
</feature>
<organism evidence="6 7">
    <name type="scientific">Helianthus annuus</name>
    <name type="common">Common sunflower</name>
    <dbReference type="NCBI Taxonomy" id="4232"/>
    <lineage>
        <taxon>Eukaryota</taxon>
        <taxon>Viridiplantae</taxon>
        <taxon>Streptophyta</taxon>
        <taxon>Embryophyta</taxon>
        <taxon>Tracheophyta</taxon>
        <taxon>Spermatophyta</taxon>
        <taxon>Magnoliopsida</taxon>
        <taxon>eudicotyledons</taxon>
        <taxon>Gunneridae</taxon>
        <taxon>Pentapetalae</taxon>
        <taxon>asterids</taxon>
        <taxon>campanulids</taxon>
        <taxon>Asterales</taxon>
        <taxon>Asteraceae</taxon>
        <taxon>Asteroideae</taxon>
        <taxon>Heliantheae alliance</taxon>
        <taxon>Heliantheae</taxon>
        <taxon>Helianthus</taxon>
    </lineage>
</organism>
<evidence type="ECO:0000256" key="3">
    <source>
        <dbReference type="PROSITE-ProRule" id="PRU10141"/>
    </source>
</evidence>
<evidence type="ECO:0000259" key="4">
    <source>
        <dbReference type="PROSITE" id="PS50011"/>
    </source>
</evidence>
<dbReference type="Gene3D" id="1.10.510.10">
    <property type="entry name" value="Transferase(Phosphotransferase) domain 1"/>
    <property type="match status" value="1"/>
</dbReference>
<dbReference type="GO" id="GO:0004672">
    <property type="term" value="F:protein kinase activity"/>
    <property type="evidence" value="ECO:0007669"/>
    <property type="project" value="InterPro"/>
</dbReference>
<keyword evidence="5" id="KW-0808">Transferase</keyword>
<evidence type="ECO:0000256" key="1">
    <source>
        <dbReference type="ARBA" id="ARBA00004236"/>
    </source>
</evidence>
<dbReference type="InParanoid" id="A0A251VT16"/>
<proteinExistence type="predicted"/>
<dbReference type="Gene3D" id="3.30.200.20">
    <property type="entry name" value="Phosphorylase Kinase, domain 1"/>
    <property type="match status" value="1"/>
</dbReference>
<keyword evidence="3" id="KW-0067">ATP-binding</keyword>
<dbReference type="GO" id="GO:0005524">
    <property type="term" value="F:ATP binding"/>
    <property type="evidence" value="ECO:0007669"/>
    <property type="project" value="UniProtKB-UniRule"/>
</dbReference>
<comment type="subcellular location">
    <subcellularLocation>
        <location evidence="1">Cell membrane</location>
    </subcellularLocation>
</comment>
<keyword evidence="2" id="KW-1003">Cell membrane</keyword>
<dbReference type="PROSITE" id="PS00107">
    <property type="entry name" value="PROTEIN_KINASE_ATP"/>
    <property type="match status" value="1"/>
</dbReference>
<keyword evidence="6" id="KW-0675">Receptor</keyword>
<evidence type="ECO:0000313" key="6">
    <source>
        <dbReference type="EMBL" id="OTG38236.1"/>
    </source>
</evidence>
<dbReference type="InterPro" id="IPR000719">
    <property type="entry name" value="Prot_kinase_dom"/>
</dbReference>
<dbReference type="InterPro" id="IPR050823">
    <property type="entry name" value="Plant_Ser_Thr_Prot_Kinase"/>
</dbReference>
<dbReference type="Pfam" id="PF07714">
    <property type="entry name" value="PK_Tyr_Ser-Thr"/>
    <property type="match status" value="1"/>
</dbReference>
<dbReference type="PANTHER" id="PTHR45621">
    <property type="entry name" value="OS01G0588500 PROTEIN-RELATED"/>
    <property type="match status" value="1"/>
</dbReference>
<accession>A0A251VT16</accession>
<keyword evidence="3" id="KW-0547">Nucleotide-binding</keyword>
<reference evidence="5" key="3">
    <citation type="submission" date="2020-06" db="EMBL/GenBank/DDBJ databases">
        <title>Helianthus annuus Genome sequencing and assembly Release 2.</title>
        <authorList>
            <person name="Gouzy J."/>
            <person name="Langlade N."/>
            <person name="Munos S."/>
        </authorList>
    </citation>
    <scope>NUCLEOTIDE SEQUENCE</scope>
    <source>
        <tissue evidence="5">Leaves</tissue>
    </source>
</reference>
<dbReference type="GO" id="GO:0005886">
    <property type="term" value="C:plasma membrane"/>
    <property type="evidence" value="ECO:0007669"/>
    <property type="project" value="UniProtKB-SubCell"/>
</dbReference>
<dbReference type="PROSITE" id="PS50011">
    <property type="entry name" value="PROTEIN_KINASE_DOM"/>
    <property type="match status" value="1"/>
</dbReference>
<name>A0A251VT16_HELAN</name>
<protein>
    <submittedName>
        <fullName evidence="6">Putative tyrosine-protein kinase, neurotrophic receptor, type 1</fullName>
    </submittedName>
</protein>
<dbReference type="InterPro" id="IPR001245">
    <property type="entry name" value="Ser-Thr/Tyr_kinase_cat_dom"/>
</dbReference>
<reference evidence="5 7" key="1">
    <citation type="journal article" date="2017" name="Nature">
        <title>The sunflower genome provides insights into oil metabolism, flowering and Asterid evolution.</title>
        <authorList>
            <person name="Badouin H."/>
            <person name="Gouzy J."/>
            <person name="Grassa C.J."/>
            <person name="Murat F."/>
            <person name="Staton S.E."/>
            <person name="Cottret L."/>
            <person name="Lelandais-Briere C."/>
            <person name="Owens G.L."/>
            <person name="Carrere S."/>
            <person name="Mayjonade B."/>
            <person name="Legrand L."/>
            <person name="Gill N."/>
            <person name="Kane N.C."/>
            <person name="Bowers J.E."/>
            <person name="Hubner S."/>
            <person name="Bellec A."/>
            <person name="Berard A."/>
            <person name="Berges H."/>
            <person name="Blanchet N."/>
            <person name="Boniface M.C."/>
            <person name="Brunel D."/>
            <person name="Catrice O."/>
            <person name="Chaidir N."/>
            <person name="Claudel C."/>
            <person name="Donnadieu C."/>
            <person name="Faraut T."/>
            <person name="Fievet G."/>
            <person name="Helmstetter N."/>
            <person name="King M."/>
            <person name="Knapp S.J."/>
            <person name="Lai Z."/>
            <person name="Le Paslier M.C."/>
            <person name="Lippi Y."/>
            <person name="Lorenzon L."/>
            <person name="Mandel J.R."/>
            <person name="Marage G."/>
            <person name="Marchand G."/>
            <person name="Marquand E."/>
            <person name="Bret-Mestries E."/>
            <person name="Morien E."/>
            <person name="Nambeesan S."/>
            <person name="Nguyen T."/>
            <person name="Pegot-Espagnet P."/>
            <person name="Pouilly N."/>
            <person name="Raftis F."/>
            <person name="Sallet E."/>
            <person name="Schiex T."/>
            <person name="Thomas J."/>
            <person name="Vandecasteele C."/>
            <person name="Vares D."/>
            <person name="Vear F."/>
            <person name="Vautrin S."/>
            <person name="Crespi M."/>
            <person name="Mangin B."/>
            <person name="Burke J.M."/>
            <person name="Salse J."/>
            <person name="Munos S."/>
            <person name="Vincourt P."/>
            <person name="Rieseberg L.H."/>
            <person name="Langlade N.B."/>
        </authorList>
    </citation>
    <scope>NUCLEOTIDE SEQUENCE [LARGE SCALE GENOMIC DNA]</scope>
    <source>
        <strain evidence="7">cv. SF193</strain>
        <tissue evidence="5">Leaves</tissue>
    </source>
</reference>
<dbReference type="OrthoDB" id="67310at2759"/>
<dbReference type="Gramene" id="mRNA:HanXRQr2_Chr01g0040411">
    <property type="protein sequence ID" value="mRNA:HanXRQr2_Chr01g0040411"/>
    <property type="gene ID" value="HanXRQr2_Chr01g0040411"/>
</dbReference>